<evidence type="ECO:0000313" key="10">
    <source>
        <dbReference type="Proteomes" id="UP000502699"/>
    </source>
</evidence>
<gene>
    <name evidence="7" type="primary">surA</name>
    <name evidence="9" type="ORF">GWK36_13580</name>
</gene>
<dbReference type="GO" id="GO:0043165">
    <property type="term" value="P:Gram-negative-bacterium-type cell outer membrane assembly"/>
    <property type="evidence" value="ECO:0007669"/>
    <property type="project" value="InterPro"/>
</dbReference>
<dbReference type="HAMAP" id="MF_01183">
    <property type="entry name" value="Chaperone_SurA"/>
    <property type="match status" value="1"/>
</dbReference>
<dbReference type="PANTHER" id="PTHR47637:SF1">
    <property type="entry name" value="CHAPERONE SURA"/>
    <property type="match status" value="1"/>
</dbReference>
<dbReference type="GO" id="GO:0050821">
    <property type="term" value="P:protein stabilization"/>
    <property type="evidence" value="ECO:0007669"/>
    <property type="project" value="InterPro"/>
</dbReference>
<comment type="function">
    <text evidence="7">Chaperone involved in the correct folding and assembly of outer membrane proteins. Recognizes specific patterns of aromatic residues and the orientation of their side chains, which are found more frequently in integral outer membrane proteins. May act in both early periplasmic and late outer membrane-associated steps of protein maturation.</text>
</comment>
<dbReference type="Pfam" id="PF09312">
    <property type="entry name" value="SurA_N"/>
    <property type="match status" value="1"/>
</dbReference>
<dbReference type="KEGG" id="cjap:GWK36_13580"/>
<dbReference type="GO" id="GO:0042277">
    <property type="term" value="F:peptide binding"/>
    <property type="evidence" value="ECO:0007669"/>
    <property type="project" value="InterPro"/>
</dbReference>
<keyword evidence="3 7" id="KW-0574">Periplasm</keyword>
<evidence type="ECO:0000256" key="7">
    <source>
        <dbReference type="HAMAP-Rule" id="MF_01183"/>
    </source>
</evidence>
<dbReference type="InterPro" id="IPR023034">
    <property type="entry name" value="PPIase_SurA"/>
</dbReference>
<keyword evidence="1 7" id="KW-0732">Signal</keyword>
<reference evidence="10" key="1">
    <citation type="submission" date="2020-01" db="EMBL/GenBank/DDBJ databases">
        <title>Caldichromatium gen. nov., sp. nov., a thermophilic purple sulfur bacterium member of the family Chromatiaceae isolated from Nakabusa hot spring, Japan.</title>
        <authorList>
            <person name="Saini M.K."/>
            <person name="Hanada S."/>
            <person name="Tank M."/>
        </authorList>
    </citation>
    <scope>NUCLEOTIDE SEQUENCE [LARGE SCALE GENOMIC DNA]</scope>
    <source>
        <strain evidence="10">No.7</strain>
    </source>
</reference>
<keyword evidence="5 7" id="KW-0143">Chaperone</keyword>
<dbReference type="InterPro" id="IPR000297">
    <property type="entry name" value="PPIase_PpiC"/>
</dbReference>
<dbReference type="PROSITE" id="PS50198">
    <property type="entry name" value="PPIC_PPIASE_2"/>
    <property type="match status" value="2"/>
</dbReference>
<evidence type="ECO:0000256" key="1">
    <source>
        <dbReference type="ARBA" id="ARBA00022729"/>
    </source>
</evidence>
<comment type="subcellular location">
    <subcellularLocation>
        <location evidence="7">Periplasm</location>
    </subcellularLocation>
    <text evidence="7">Is capable of associating with the outer membrane.</text>
</comment>
<name>A0A6G7VGB7_9GAMM</name>
<dbReference type="Pfam" id="PF00639">
    <property type="entry name" value="Rotamase"/>
    <property type="match status" value="2"/>
</dbReference>
<dbReference type="SUPFAM" id="SSF54534">
    <property type="entry name" value="FKBP-like"/>
    <property type="match status" value="2"/>
</dbReference>
<evidence type="ECO:0000256" key="2">
    <source>
        <dbReference type="ARBA" id="ARBA00022737"/>
    </source>
</evidence>
<evidence type="ECO:0000256" key="4">
    <source>
        <dbReference type="ARBA" id="ARBA00023110"/>
    </source>
</evidence>
<dbReference type="InterPro" id="IPR023058">
    <property type="entry name" value="PPIase_PpiC_CS"/>
</dbReference>
<evidence type="ECO:0000313" key="9">
    <source>
        <dbReference type="EMBL" id="QIK38837.1"/>
    </source>
</evidence>
<organism evidence="9 10">
    <name type="scientific">Caldichromatium japonicum</name>
    <dbReference type="NCBI Taxonomy" id="2699430"/>
    <lineage>
        <taxon>Bacteria</taxon>
        <taxon>Pseudomonadati</taxon>
        <taxon>Pseudomonadota</taxon>
        <taxon>Gammaproteobacteria</taxon>
        <taxon>Chromatiales</taxon>
        <taxon>Chromatiaceae</taxon>
        <taxon>Caldichromatium</taxon>
    </lineage>
</organism>
<protein>
    <recommendedName>
        <fullName evidence="7">Chaperone SurA</fullName>
    </recommendedName>
    <alternativeName>
        <fullName evidence="7">Peptidyl-prolyl cis-trans isomerase SurA</fullName>
        <shortName evidence="7">PPIase SurA</shortName>
        <ecNumber evidence="7">5.2.1.8</ecNumber>
    </alternativeName>
    <alternativeName>
        <fullName evidence="7">Rotamase SurA</fullName>
    </alternativeName>
</protein>
<keyword evidence="4 7" id="KW-0697">Rotamase</keyword>
<dbReference type="Gene3D" id="3.10.50.40">
    <property type="match status" value="2"/>
</dbReference>
<evidence type="ECO:0000256" key="3">
    <source>
        <dbReference type="ARBA" id="ARBA00022764"/>
    </source>
</evidence>
<keyword evidence="10" id="KW-1185">Reference proteome</keyword>
<dbReference type="InterPro" id="IPR046357">
    <property type="entry name" value="PPIase_dom_sf"/>
</dbReference>
<comment type="catalytic activity">
    <reaction evidence="7">
        <text>[protein]-peptidylproline (omega=180) = [protein]-peptidylproline (omega=0)</text>
        <dbReference type="Rhea" id="RHEA:16237"/>
        <dbReference type="Rhea" id="RHEA-COMP:10747"/>
        <dbReference type="Rhea" id="RHEA-COMP:10748"/>
        <dbReference type="ChEBI" id="CHEBI:83833"/>
        <dbReference type="ChEBI" id="CHEBI:83834"/>
        <dbReference type="EC" id="5.2.1.8"/>
    </reaction>
</comment>
<dbReference type="GO" id="GO:0051082">
    <property type="term" value="F:unfolded protein binding"/>
    <property type="evidence" value="ECO:0007669"/>
    <property type="project" value="UniProtKB-UniRule"/>
</dbReference>
<dbReference type="Proteomes" id="UP000502699">
    <property type="component" value="Chromosome"/>
</dbReference>
<dbReference type="EC" id="5.2.1.8" evidence="7"/>
<dbReference type="Gene3D" id="1.10.4030.10">
    <property type="entry name" value="Porin chaperone SurA, peptide-binding domain"/>
    <property type="match status" value="1"/>
</dbReference>
<dbReference type="GO" id="GO:0030288">
    <property type="term" value="C:outer membrane-bounded periplasmic space"/>
    <property type="evidence" value="ECO:0007669"/>
    <property type="project" value="InterPro"/>
</dbReference>
<dbReference type="PANTHER" id="PTHR47637">
    <property type="entry name" value="CHAPERONE SURA"/>
    <property type="match status" value="1"/>
</dbReference>
<dbReference type="EMBL" id="CP048029">
    <property type="protein sequence ID" value="QIK38837.1"/>
    <property type="molecule type" value="Genomic_DNA"/>
</dbReference>
<evidence type="ECO:0000259" key="8">
    <source>
        <dbReference type="PROSITE" id="PS50198"/>
    </source>
</evidence>
<feature type="domain" description="PpiC" evidence="8">
    <location>
        <begin position="209"/>
        <end position="310"/>
    </location>
</feature>
<evidence type="ECO:0000256" key="5">
    <source>
        <dbReference type="ARBA" id="ARBA00023186"/>
    </source>
</evidence>
<proteinExistence type="inferred from homology"/>
<keyword evidence="6 7" id="KW-0413">Isomerase</keyword>
<comment type="domain">
    <text evidence="7">The PPIase activity resides only in the second parvulin domain. The N-terminal region and the C-terminal tail are necessary and sufficient for the chaperone activity of SurA. The PPIase activity is dispensable for SurA to function as a chaperone. The N-terminal region and the C-terminal tail are also required for porin recognition.</text>
</comment>
<dbReference type="GO" id="GO:0006457">
    <property type="term" value="P:protein folding"/>
    <property type="evidence" value="ECO:0007669"/>
    <property type="project" value="UniProtKB-UniRule"/>
</dbReference>
<dbReference type="AlphaFoldDB" id="A0A6G7VGB7"/>
<dbReference type="InterPro" id="IPR050280">
    <property type="entry name" value="OMP_Chaperone_SurA"/>
</dbReference>
<dbReference type="InterPro" id="IPR027304">
    <property type="entry name" value="Trigger_fact/SurA_dom_sf"/>
</dbReference>
<accession>A0A6G7VGB7</accession>
<keyword evidence="2 7" id="KW-0677">Repeat</keyword>
<evidence type="ECO:0000256" key="6">
    <source>
        <dbReference type="ARBA" id="ARBA00023235"/>
    </source>
</evidence>
<feature type="domain" description="PpiC" evidence="8">
    <location>
        <begin position="319"/>
        <end position="418"/>
    </location>
</feature>
<dbReference type="PROSITE" id="PS01096">
    <property type="entry name" value="PPIC_PPIASE_1"/>
    <property type="match status" value="1"/>
</dbReference>
<dbReference type="GO" id="GO:0003755">
    <property type="term" value="F:peptidyl-prolyl cis-trans isomerase activity"/>
    <property type="evidence" value="ECO:0007669"/>
    <property type="project" value="UniProtKB-UniRule"/>
</dbReference>
<dbReference type="SUPFAM" id="SSF109998">
    <property type="entry name" value="Triger factor/SurA peptide-binding domain-like"/>
    <property type="match status" value="1"/>
</dbReference>
<dbReference type="InterPro" id="IPR015391">
    <property type="entry name" value="SurA_N"/>
</dbReference>
<sequence length="470" mass="52595">MGINPIRNQQEAVHRSGLLGRQRLSHPGDHGLAPRVRHLSALLLGCLGLLWALTAAPLRAAQPLDAIVAVVNDDVIVQSELERELALVIPQLQQRGTAPPPTQLRKQVLDRLILKHLQQQRAKQLGISVDDATLQQAIENIARRNGISVEELKETLEAGGIRFADFREDTRAQILSSRLQNQEVLGKIQVSEQEVDRFLAREKDRLVEREQVRLQHILVALPDNPTPEQVKRAEDKAKRLVVELRAGADFAAVAVRESDGANALEGGDLGWFEMGAVPTLVSDLAYTLAEGEITDPLRSPSGFHIIRLSGIKAAQPKDIVQTHARHILIRTNELVSDEDARQRLMQLRERLLNGEDFAGLARAHSDDTGSALKGGDLGWVEPGRMVPEFEEQMNKLAPGALSEPFKTPFGWHLLKVEERRNRGASEDLMRIKAREALQRRKAEEAMEEWQRQLRDEAYIEIRLEQEGEQG</sequence>